<evidence type="ECO:0000313" key="1">
    <source>
        <dbReference type="EMBL" id="KZV79593.1"/>
    </source>
</evidence>
<proteinExistence type="predicted"/>
<reference evidence="1 2" key="1">
    <citation type="journal article" date="2016" name="Mol. Biol. Evol.">
        <title>Comparative Genomics of Early-Diverging Mushroom-Forming Fungi Provides Insights into the Origins of Lignocellulose Decay Capabilities.</title>
        <authorList>
            <person name="Nagy L.G."/>
            <person name="Riley R."/>
            <person name="Tritt A."/>
            <person name="Adam C."/>
            <person name="Daum C."/>
            <person name="Floudas D."/>
            <person name="Sun H."/>
            <person name="Yadav J.S."/>
            <person name="Pangilinan J."/>
            <person name="Larsson K.H."/>
            <person name="Matsuura K."/>
            <person name="Barry K."/>
            <person name="Labutti K."/>
            <person name="Kuo R."/>
            <person name="Ohm R.A."/>
            <person name="Bhattacharya S.S."/>
            <person name="Shirouzu T."/>
            <person name="Yoshinaga Y."/>
            <person name="Martin F.M."/>
            <person name="Grigoriev I.V."/>
            <person name="Hibbett D.S."/>
        </authorList>
    </citation>
    <scope>NUCLEOTIDE SEQUENCE [LARGE SCALE GENOMIC DNA]</scope>
    <source>
        <strain evidence="1 2">HHB12029</strain>
    </source>
</reference>
<dbReference type="EMBL" id="KV426591">
    <property type="protein sequence ID" value="KZV79593.1"/>
    <property type="molecule type" value="Genomic_DNA"/>
</dbReference>
<evidence type="ECO:0000313" key="2">
    <source>
        <dbReference type="Proteomes" id="UP000077266"/>
    </source>
</evidence>
<dbReference type="Proteomes" id="UP000077266">
    <property type="component" value="Unassembled WGS sequence"/>
</dbReference>
<name>A0A165B009_EXIGL</name>
<organism evidence="1 2">
    <name type="scientific">Exidia glandulosa HHB12029</name>
    <dbReference type="NCBI Taxonomy" id="1314781"/>
    <lineage>
        <taxon>Eukaryota</taxon>
        <taxon>Fungi</taxon>
        <taxon>Dikarya</taxon>
        <taxon>Basidiomycota</taxon>
        <taxon>Agaricomycotina</taxon>
        <taxon>Agaricomycetes</taxon>
        <taxon>Auriculariales</taxon>
        <taxon>Exidiaceae</taxon>
        <taxon>Exidia</taxon>
    </lineage>
</organism>
<dbReference type="InParanoid" id="A0A165B009"/>
<sequence>MPVTIHHKDIKFFRFLHRLDSGRSWDAVDHFLGAANLLEAADTLNMWSCPILDTVRLTVLDPFDMISARESVSPSRVEACLVTAFLQIVLGFSSSHMLPRLLLDSVQLVRVPSDMERGEFLNDVVHEIVLSHL</sequence>
<gene>
    <name evidence="1" type="ORF">EXIGLDRAFT_782117</name>
</gene>
<protein>
    <submittedName>
        <fullName evidence="1">Uncharacterized protein</fullName>
    </submittedName>
</protein>
<dbReference type="AlphaFoldDB" id="A0A165B009"/>
<keyword evidence="2" id="KW-1185">Reference proteome</keyword>
<accession>A0A165B009</accession>